<reference evidence="1" key="1">
    <citation type="journal article" date="2020" name="mSystems">
        <title>Genome- and Community-Level Interaction Insights into Carbon Utilization and Element Cycling Functions of Hydrothermarchaeota in Hydrothermal Sediment.</title>
        <authorList>
            <person name="Zhou Z."/>
            <person name="Liu Y."/>
            <person name="Xu W."/>
            <person name="Pan J."/>
            <person name="Luo Z.H."/>
            <person name="Li M."/>
        </authorList>
    </citation>
    <scope>NUCLEOTIDE SEQUENCE [LARGE SCALE GENOMIC DNA]</scope>
    <source>
        <strain evidence="1">SpSt-794</strain>
    </source>
</reference>
<name>A0A7C4TW24_9BACT</name>
<accession>A0A7C4TW24</accession>
<evidence type="ECO:0000313" key="1">
    <source>
        <dbReference type="EMBL" id="HGW60548.1"/>
    </source>
</evidence>
<organism evidence="1">
    <name type="scientific">Caldisericum exile</name>
    <dbReference type="NCBI Taxonomy" id="693075"/>
    <lineage>
        <taxon>Bacteria</taxon>
        <taxon>Pseudomonadati</taxon>
        <taxon>Caldisericota/Cryosericota group</taxon>
        <taxon>Caldisericota</taxon>
        <taxon>Caldisericia</taxon>
        <taxon>Caldisericales</taxon>
        <taxon>Caldisericaceae</taxon>
        <taxon>Caldisericum</taxon>
    </lineage>
</organism>
<protein>
    <submittedName>
        <fullName evidence="1">Uncharacterized protein</fullName>
    </submittedName>
</protein>
<gene>
    <name evidence="1" type="ORF">ENV82_03870</name>
</gene>
<dbReference type="Gene3D" id="3.20.20.70">
    <property type="entry name" value="Aldolase class I"/>
    <property type="match status" value="1"/>
</dbReference>
<dbReference type="EMBL" id="DTHV01000122">
    <property type="protein sequence ID" value="HGW60548.1"/>
    <property type="molecule type" value="Genomic_DNA"/>
</dbReference>
<comment type="caution">
    <text evidence="1">The sequence shown here is derived from an EMBL/GenBank/DDBJ whole genome shotgun (WGS) entry which is preliminary data.</text>
</comment>
<sequence length="114" mass="12774">MNDNTVNKNLGVGYLVRLVNEVKSERSDFEIFTGTEQLYVPLLLTGGDGGVMALANIALDIFSRAKTAFENGHLKELALGFMGIPINRYVRRPLQEDPFNEEEFKKILEEVGLI</sequence>
<dbReference type="AlphaFoldDB" id="A0A7C4TW24"/>
<dbReference type="SUPFAM" id="SSF51569">
    <property type="entry name" value="Aldolase"/>
    <property type="match status" value="1"/>
</dbReference>
<proteinExistence type="predicted"/>
<dbReference type="InterPro" id="IPR013785">
    <property type="entry name" value="Aldolase_TIM"/>
</dbReference>